<evidence type="ECO:0000313" key="2">
    <source>
        <dbReference type="Proteomes" id="UP000824881"/>
    </source>
</evidence>
<comment type="caution">
    <text evidence="1">The sequence shown here is derived from an EMBL/GenBank/DDBJ whole genome shotgun (WGS) entry which is preliminary data.</text>
</comment>
<evidence type="ECO:0000313" key="1">
    <source>
        <dbReference type="EMBL" id="KAG9223594.1"/>
    </source>
</evidence>
<sequence length="209" mass="22588">MTTRKEAREVVKDHGEKSKQPTARRSTKGMKRGSLLMEWTGSEPPVPLPPVKSWGRAGRSAKAKAATSKAWRVDVNAVAGVETEPEVERRGDSTVRIQDTPGGGSDHAKVRKSSTKKRKADNDAQSTSIGTTEEGSRVGGSQSQWRLRPRPKPRKKQKTSSSATEASESSSSLMEVPVRRGPPMGTVHDHPGTHFSNHGEPLDASLVHG</sequence>
<protein>
    <submittedName>
        <fullName evidence="1">Uncharacterized protein</fullName>
    </submittedName>
</protein>
<keyword evidence="2" id="KW-1185">Reference proteome</keyword>
<name>A0ACB7J0R0_PLECO</name>
<dbReference type="EMBL" id="WQMT02000004">
    <property type="protein sequence ID" value="KAG9223594.1"/>
    <property type="molecule type" value="Genomic_DNA"/>
</dbReference>
<proteinExistence type="predicted"/>
<reference evidence="1 2" key="1">
    <citation type="journal article" date="2021" name="Appl. Environ. Microbiol.">
        <title>Genetic linkage and physical mapping for an oyster mushroom Pleurotus cornucopiae and QTL analysis for the trait cap color.</title>
        <authorList>
            <person name="Zhang Y."/>
            <person name="Gao W."/>
            <person name="Sonnenberg A."/>
            <person name="Chen Q."/>
            <person name="Zhang J."/>
            <person name="Huang C."/>
        </authorList>
    </citation>
    <scope>NUCLEOTIDE SEQUENCE [LARGE SCALE GENOMIC DNA]</scope>
    <source>
        <strain evidence="1">CCMSSC00406</strain>
    </source>
</reference>
<gene>
    <name evidence="1" type="ORF">CCMSSC00406_0009225</name>
</gene>
<dbReference type="Proteomes" id="UP000824881">
    <property type="component" value="Unassembled WGS sequence"/>
</dbReference>
<organism evidence="1 2">
    <name type="scientific">Pleurotus cornucopiae</name>
    <name type="common">Cornucopia mushroom</name>
    <dbReference type="NCBI Taxonomy" id="5321"/>
    <lineage>
        <taxon>Eukaryota</taxon>
        <taxon>Fungi</taxon>
        <taxon>Dikarya</taxon>
        <taxon>Basidiomycota</taxon>
        <taxon>Agaricomycotina</taxon>
        <taxon>Agaricomycetes</taxon>
        <taxon>Agaricomycetidae</taxon>
        <taxon>Agaricales</taxon>
        <taxon>Pleurotineae</taxon>
        <taxon>Pleurotaceae</taxon>
        <taxon>Pleurotus</taxon>
    </lineage>
</organism>
<accession>A0ACB7J0R0</accession>